<reference evidence="2 4" key="2">
    <citation type="submission" date="2023-07" db="EMBL/GenBank/DDBJ databases">
        <title>Genomic Encyclopedia of Type Strains, Phase IV (KMG-IV): sequencing the most valuable type-strain genomes for metagenomic binning, comparative biology and taxonomic classification.</title>
        <authorList>
            <person name="Goeker M."/>
        </authorList>
    </citation>
    <scope>NUCLEOTIDE SEQUENCE [LARGE SCALE GENOMIC DNA]</scope>
    <source>
        <strain evidence="2 4">DSM 338</strain>
    </source>
</reference>
<dbReference type="Proteomes" id="UP001144397">
    <property type="component" value="Unassembled WGS sequence"/>
</dbReference>
<evidence type="ECO:0000313" key="1">
    <source>
        <dbReference type="EMBL" id="GLI24493.1"/>
    </source>
</evidence>
<dbReference type="RefSeq" id="WP_229646593.1">
    <property type="nucleotide sequence ID" value="NZ_BSDO01000007.1"/>
</dbReference>
<proteinExistence type="predicted"/>
<evidence type="ECO:0000313" key="3">
    <source>
        <dbReference type="Proteomes" id="UP001144397"/>
    </source>
</evidence>
<dbReference type="Proteomes" id="UP001245370">
    <property type="component" value="Unassembled WGS sequence"/>
</dbReference>
<dbReference type="EMBL" id="JAVDPY010000014">
    <property type="protein sequence ID" value="MDR6336648.1"/>
    <property type="molecule type" value="Genomic_DNA"/>
</dbReference>
<dbReference type="AlphaFoldDB" id="A0A9W6CLA7"/>
<reference evidence="1" key="1">
    <citation type="submission" date="2022-12" db="EMBL/GenBank/DDBJ databases">
        <title>Reference genome sequencing for broad-spectrum identification of bacterial and archaeal isolates by mass spectrometry.</title>
        <authorList>
            <person name="Sekiguchi Y."/>
            <person name="Tourlousse D.M."/>
        </authorList>
    </citation>
    <scope>NUCLEOTIDE SEQUENCE</scope>
    <source>
        <strain evidence="1">301</strain>
    </source>
</reference>
<name>A0A9W6CLA7_XANFL</name>
<gene>
    <name evidence="2" type="ORF">GGQ86_005151</name>
    <name evidence="1" type="ORF">XFLAVUS301_41670</name>
</gene>
<organism evidence="1 3">
    <name type="scientific">Xanthobacter flavus</name>
    <dbReference type="NCBI Taxonomy" id="281"/>
    <lineage>
        <taxon>Bacteria</taxon>
        <taxon>Pseudomonadati</taxon>
        <taxon>Pseudomonadota</taxon>
        <taxon>Alphaproteobacteria</taxon>
        <taxon>Hyphomicrobiales</taxon>
        <taxon>Xanthobacteraceae</taxon>
        <taxon>Xanthobacter</taxon>
    </lineage>
</organism>
<dbReference type="EMBL" id="BSDO01000007">
    <property type="protein sequence ID" value="GLI24493.1"/>
    <property type="molecule type" value="Genomic_DNA"/>
</dbReference>
<evidence type="ECO:0000313" key="2">
    <source>
        <dbReference type="EMBL" id="MDR6336648.1"/>
    </source>
</evidence>
<comment type="caution">
    <text evidence="1">The sequence shown here is derived from an EMBL/GenBank/DDBJ whole genome shotgun (WGS) entry which is preliminary data.</text>
</comment>
<evidence type="ECO:0000313" key="4">
    <source>
        <dbReference type="Proteomes" id="UP001245370"/>
    </source>
</evidence>
<keyword evidence="4" id="KW-1185">Reference proteome</keyword>
<protein>
    <submittedName>
        <fullName evidence="1">Uncharacterized protein</fullName>
    </submittedName>
</protein>
<dbReference type="GeneID" id="95764938"/>
<sequence>MGERALGAKAVGDKAGGKMKRMRAAMGGAFGRIAAAAAVAALAFAPVSFAPAKAANLAELNFWLSGPNYSGVIPACDSQEALDLIATRFAETERRFWASTLSITDFEKVHEIAYRPWGPEYQPRRYCRGTVFTNDLKKRAIYYSIIEDGGFIGASWGVEWCVVGLDRNYAYAPSCKMAGP</sequence>
<accession>A0A9W6CLA7</accession>